<reference evidence="4 5" key="1">
    <citation type="journal article" date="2013" name="Genome Biol.">
        <title>The genome sequence of the most widely cultivated cacao type and its use to identify candidate genes regulating pod color.</title>
        <authorList>
            <person name="Motamayor J.C."/>
            <person name="Mockaitis K."/>
            <person name="Schmutz J."/>
            <person name="Haiminen N."/>
            <person name="Iii D.L."/>
            <person name="Cornejo O."/>
            <person name="Findley S.D."/>
            <person name="Zheng P."/>
            <person name="Utro F."/>
            <person name="Royaert S."/>
            <person name="Saski C."/>
            <person name="Jenkins J."/>
            <person name="Podicheti R."/>
            <person name="Zhao M."/>
            <person name="Scheffler B.E."/>
            <person name="Stack J.C."/>
            <person name="Feltus F.A."/>
            <person name="Mustiga G.M."/>
            <person name="Amores F."/>
            <person name="Phillips W."/>
            <person name="Marelli J.P."/>
            <person name="May G.D."/>
            <person name="Shapiro H."/>
            <person name="Ma J."/>
            <person name="Bustamante C.D."/>
            <person name="Schnell R.J."/>
            <person name="Main D."/>
            <person name="Gilbert D."/>
            <person name="Parida L."/>
            <person name="Kuhn D.N."/>
        </authorList>
    </citation>
    <scope>NUCLEOTIDE SEQUENCE [LARGE SCALE GENOMIC DNA]</scope>
    <source>
        <strain evidence="5">cv. Matina 1-6</strain>
    </source>
</reference>
<evidence type="ECO:0000313" key="5">
    <source>
        <dbReference type="Proteomes" id="UP000026915"/>
    </source>
</evidence>
<dbReference type="Gramene" id="EOY34715">
    <property type="protein sequence ID" value="EOY34715"/>
    <property type="gene ID" value="TCM_042299"/>
</dbReference>
<dbReference type="InParanoid" id="A0A061GY12"/>
<dbReference type="OrthoDB" id="1666452at2759"/>
<accession>A0A061GY12</accession>
<dbReference type="HOGENOM" id="CLU_130137_0_0_1"/>
<evidence type="ECO:0000256" key="1">
    <source>
        <dbReference type="SAM" id="Phobius"/>
    </source>
</evidence>
<dbReference type="AlphaFoldDB" id="A0A061GY12"/>
<keyword evidence="1" id="KW-0472">Membrane</keyword>
<dbReference type="Proteomes" id="UP000026915">
    <property type="component" value="Chromosome 9"/>
</dbReference>
<dbReference type="OMA" id="NCATNIH"/>
<evidence type="ECO:0000256" key="2">
    <source>
        <dbReference type="SAM" id="SignalP"/>
    </source>
</evidence>
<feature type="domain" description="DUF7731" evidence="3">
    <location>
        <begin position="40"/>
        <end position="123"/>
    </location>
</feature>
<proteinExistence type="predicted"/>
<name>A0A061GY12_THECC</name>
<feature type="signal peptide" evidence="2">
    <location>
        <begin position="1"/>
        <end position="22"/>
    </location>
</feature>
<dbReference type="KEGG" id="tcc:18591100"/>
<sequence>MEYRRSLWLLTGILLLLRHAAAQNKTDIPKHVNLSPIWGWISAAECLLKYQQTSGCKGKQVLTLTGVINVDVSEFNDYCKTNGCRGRTEDVLDCIHSVKRDFRFTNKAGVMFVRNAITEGCTNLADIDTTVYPSSSATKLYSSSRILFLSMVAFMILLASMNISDHA</sequence>
<keyword evidence="1" id="KW-0812">Transmembrane</keyword>
<organism evidence="4 5">
    <name type="scientific">Theobroma cacao</name>
    <name type="common">Cacao</name>
    <name type="synonym">Cocoa</name>
    <dbReference type="NCBI Taxonomy" id="3641"/>
    <lineage>
        <taxon>Eukaryota</taxon>
        <taxon>Viridiplantae</taxon>
        <taxon>Streptophyta</taxon>
        <taxon>Embryophyta</taxon>
        <taxon>Tracheophyta</taxon>
        <taxon>Spermatophyta</taxon>
        <taxon>Magnoliopsida</taxon>
        <taxon>eudicotyledons</taxon>
        <taxon>Gunneridae</taxon>
        <taxon>Pentapetalae</taxon>
        <taxon>rosids</taxon>
        <taxon>malvids</taxon>
        <taxon>Malvales</taxon>
        <taxon>Malvaceae</taxon>
        <taxon>Byttnerioideae</taxon>
        <taxon>Theobroma</taxon>
    </lineage>
</organism>
<dbReference type="eggNOG" id="ENOG502S8YA">
    <property type="taxonomic scope" value="Eukaryota"/>
</dbReference>
<keyword evidence="5" id="KW-1185">Reference proteome</keyword>
<protein>
    <recommendedName>
        <fullName evidence="3">DUF7731 domain-containing protein</fullName>
    </recommendedName>
</protein>
<dbReference type="Gramene" id="Tc09v2_t030650.1">
    <property type="protein sequence ID" value="Tc09v2_p030650.1"/>
    <property type="gene ID" value="Tc09v2_g030650"/>
</dbReference>
<evidence type="ECO:0000259" key="3">
    <source>
        <dbReference type="Pfam" id="PF24865"/>
    </source>
</evidence>
<dbReference type="EMBL" id="CM001887">
    <property type="protein sequence ID" value="EOY34715.1"/>
    <property type="molecule type" value="Genomic_DNA"/>
</dbReference>
<keyword evidence="2" id="KW-0732">Signal</keyword>
<dbReference type="PANTHER" id="PTHR34366:SF7">
    <property type="entry name" value="TRANSMEMBRANE PROTEIN"/>
    <property type="match status" value="1"/>
</dbReference>
<keyword evidence="1" id="KW-1133">Transmembrane helix</keyword>
<dbReference type="Pfam" id="PF24865">
    <property type="entry name" value="DUF7731"/>
    <property type="match status" value="1"/>
</dbReference>
<feature type="chain" id="PRO_5001599485" description="DUF7731 domain-containing protein" evidence="2">
    <location>
        <begin position="23"/>
        <end position="167"/>
    </location>
</feature>
<dbReference type="PANTHER" id="PTHR34366">
    <property type="entry name" value="OS07G0289901 PROTEIN-RELATED"/>
    <property type="match status" value="1"/>
</dbReference>
<gene>
    <name evidence="4" type="ORF">TCM_042299</name>
</gene>
<evidence type="ECO:0000313" key="4">
    <source>
        <dbReference type="EMBL" id="EOY34715.1"/>
    </source>
</evidence>
<dbReference type="InterPro" id="IPR056633">
    <property type="entry name" value="DUF7731"/>
</dbReference>
<feature type="transmembrane region" description="Helical" evidence="1">
    <location>
        <begin position="146"/>
        <end position="164"/>
    </location>
</feature>